<dbReference type="Proteomes" id="UP000241647">
    <property type="component" value="Unassembled WGS sequence"/>
</dbReference>
<gene>
    <name evidence="2" type="ORF">C8259_33110</name>
</gene>
<evidence type="ECO:0000256" key="1">
    <source>
        <dbReference type="SAM" id="MobiDB-lite"/>
    </source>
</evidence>
<feature type="compositionally biased region" description="Acidic residues" evidence="1">
    <location>
        <begin position="620"/>
        <end position="630"/>
    </location>
</feature>
<dbReference type="EMBL" id="PYHS01000031">
    <property type="protein sequence ID" value="PSR57830.1"/>
    <property type="molecule type" value="Genomic_DNA"/>
</dbReference>
<dbReference type="AlphaFoldDB" id="A0A2T2YQN3"/>
<comment type="caution">
    <text evidence="2">The sequence shown here is derived from an EMBL/GenBank/DDBJ whole genome shotgun (WGS) entry which is preliminary data.</text>
</comment>
<feature type="region of interest" description="Disordered" evidence="1">
    <location>
        <begin position="343"/>
        <end position="409"/>
    </location>
</feature>
<organism evidence="2 3">
    <name type="scientific">Nocardia nova</name>
    <dbReference type="NCBI Taxonomy" id="37330"/>
    <lineage>
        <taxon>Bacteria</taxon>
        <taxon>Bacillati</taxon>
        <taxon>Actinomycetota</taxon>
        <taxon>Actinomycetes</taxon>
        <taxon>Mycobacteriales</taxon>
        <taxon>Nocardiaceae</taxon>
        <taxon>Nocardia</taxon>
    </lineage>
</organism>
<feature type="region of interest" description="Disordered" evidence="1">
    <location>
        <begin position="486"/>
        <end position="657"/>
    </location>
</feature>
<proteinExistence type="predicted"/>
<accession>A0A2T2YQN3</accession>
<feature type="compositionally biased region" description="Polar residues" evidence="1">
    <location>
        <begin position="392"/>
        <end position="401"/>
    </location>
</feature>
<dbReference type="RefSeq" id="WP_063031028.1">
    <property type="nucleotide sequence ID" value="NZ_PYHS01000031.1"/>
</dbReference>
<feature type="compositionally biased region" description="Polar residues" evidence="1">
    <location>
        <begin position="539"/>
        <end position="549"/>
    </location>
</feature>
<name>A0A2T2YQN3_9NOCA</name>
<sequence length="672" mass="68146">MRQSDSALTGIDKLLDSGRDGLKLFATFIPRYKSWTGGNPPGGDVDALTSRYDQQRGMDVEPLRAIGTTISEELAGSVGDGIRLQQLRLGELPAHWSDSPAADNAAQLVQRVNGQVGTERDNLSGIAQALSAAADQLENIVRTKADAVRTDLATDTLAGKNGDQIDRIIACARGQFGGATSPDEQRTKVWDLLPEIGDTDDPAAYAERWLDEVFVPTLDGKITAFTALTDATDTAVSGVYDLLAAALEAVGTSPYTSPNGQPSAATELAARPPTVSASQALFTGMPLGGTSVVATAPAAASAASATIGLDAYVPAESSDSPVSALTGTTGQLSMHGVPIAAAAPASQPANPAEGGQKKDDTGQPGAPTTTGGLDQSGGSADPSEPSAPADPVSTSAPTSVTDMGKVGEWRPGDIANVLTATSQITGKAPDILTHIGDPLKAVGETAKDFGEAFKSVVGTEGITGLVKEGLDAVERIDKLVDHHMHPGEVTEQPSDPGSSTDTTTATPGNGTPKPASAQGDPQGDSVPIHGAAHPAGVPQSGTPENNPSADNEGKSIPGTPAAQAAATPTVSAAAATTTPNASSAMSPAGFFGGAHGSPARSEGDGEHRPKIQYVAPVVQDEPDFVDEDQADSANVRTDGPGEPDQVGVHPDGMPSDTEDLEVASAVEGVRYP</sequence>
<protein>
    <submittedName>
        <fullName evidence="2">Uncharacterized protein</fullName>
    </submittedName>
</protein>
<feature type="compositionally biased region" description="Low complexity" evidence="1">
    <location>
        <begin position="493"/>
        <end position="515"/>
    </location>
</feature>
<evidence type="ECO:0000313" key="2">
    <source>
        <dbReference type="EMBL" id="PSR57830.1"/>
    </source>
</evidence>
<evidence type="ECO:0000313" key="3">
    <source>
        <dbReference type="Proteomes" id="UP000241647"/>
    </source>
</evidence>
<feature type="compositionally biased region" description="Low complexity" evidence="1">
    <location>
        <begin position="362"/>
        <end position="391"/>
    </location>
</feature>
<reference evidence="2 3" key="1">
    <citation type="submission" date="2018-02" db="EMBL/GenBank/DDBJ databases">
        <title>8 Nocardia nova and 1 Nocardia cyriacigeorgica strain used for evolution to TMP-SMX.</title>
        <authorList>
            <person name="Mehta H."/>
            <person name="Weng J."/>
            <person name="Shamoo Y."/>
        </authorList>
    </citation>
    <scope>NUCLEOTIDE SEQUENCE [LARGE SCALE GENOMIC DNA]</scope>
    <source>
        <strain evidence="2 3">ATCC 33727</strain>
    </source>
</reference>
<feature type="compositionally biased region" description="Low complexity" evidence="1">
    <location>
        <begin position="559"/>
        <end position="588"/>
    </location>
</feature>
<feature type="compositionally biased region" description="Low complexity" evidence="1">
    <location>
        <begin position="343"/>
        <end position="352"/>
    </location>
</feature>